<gene>
    <name evidence="2" type="ORF">AKJ08_0500</name>
</gene>
<evidence type="ECO:0008006" key="4">
    <source>
        <dbReference type="Google" id="ProtNLM"/>
    </source>
</evidence>
<keyword evidence="1" id="KW-0732">Signal</keyword>
<proteinExistence type="predicted"/>
<name>A0A0K1P9A1_9BACT</name>
<organism evidence="2 3">
    <name type="scientific">Vulgatibacter incomptus</name>
    <dbReference type="NCBI Taxonomy" id="1391653"/>
    <lineage>
        <taxon>Bacteria</taxon>
        <taxon>Pseudomonadati</taxon>
        <taxon>Myxococcota</taxon>
        <taxon>Myxococcia</taxon>
        <taxon>Myxococcales</taxon>
        <taxon>Cystobacterineae</taxon>
        <taxon>Vulgatibacteraceae</taxon>
        <taxon>Vulgatibacter</taxon>
    </lineage>
</organism>
<dbReference type="KEGG" id="vin:AKJ08_0500"/>
<feature type="chain" id="PRO_5005465322" description="Lipoprotein" evidence="1">
    <location>
        <begin position="25"/>
        <end position="171"/>
    </location>
</feature>
<dbReference type="RefSeq" id="WP_050724609.1">
    <property type="nucleotide sequence ID" value="NZ_CP012332.1"/>
</dbReference>
<dbReference type="AlphaFoldDB" id="A0A0K1P9A1"/>
<protein>
    <recommendedName>
        <fullName evidence="4">Lipoprotein</fullName>
    </recommendedName>
</protein>
<evidence type="ECO:0000313" key="3">
    <source>
        <dbReference type="Proteomes" id="UP000055590"/>
    </source>
</evidence>
<reference evidence="2 3" key="1">
    <citation type="submission" date="2015-08" db="EMBL/GenBank/DDBJ databases">
        <authorList>
            <person name="Babu N.S."/>
            <person name="Beckwith C.J."/>
            <person name="Beseler K.G."/>
            <person name="Brison A."/>
            <person name="Carone J.V."/>
            <person name="Caskin T.P."/>
            <person name="Diamond M."/>
            <person name="Durham M.E."/>
            <person name="Foxe J.M."/>
            <person name="Go M."/>
            <person name="Henderson B.A."/>
            <person name="Jones I.B."/>
            <person name="McGettigan J.A."/>
            <person name="Micheletti S.J."/>
            <person name="Nasrallah M.E."/>
            <person name="Ortiz D."/>
            <person name="Piller C.R."/>
            <person name="Privatt S.R."/>
            <person name="Schneider S.L."/>
            <person name="Sharp S."/>
            <person name="Smith T.C."/>
            <person name="Stanton J.D."/>
            <person name="Ullery H.E."/>
            <person name="Wilson R.J."/>
            <person name="Serrano M.G."/>
            <person name="Buck G."/>
            <person name="Lee V."/>
            <person name="Wang Y."/>
            <person name="Carvalho R."/>
            <person name="Voegtly L."/>
            <person name="Shi R."/>
            <person name="Duckworth R."/>
            <person name="Johnson A."/>
            <person name="Loviza R."/>
            <person name="Walstead R."/>
            <person name="Shah Z."/>
            <person name="Kiflezghi M."/>
            <person name="Wade K."/>
            <person name="Ball S.L."/>
            <person name="Bradley K.W."/>
            <person name="Asai D.J."/>
            <person name="Bowman C.A."/>
            <person name="Russell D.A."/>
            <person name="Pope W.H."/>
            <person name="Jacobs-Sera D."/>
            <person name="Hendrix R.W."/>
            <person name="Hatfull G.F."/>
        </authorList>
    </citation>
    <scope>NUCLEOTIDE SEQUENCE [LARGE SCALE GENOMIC DNA]</scope>
    <source>
        <strain evidence="2 3">DSM 27710</strain>
    </source>
</reference>
<keyword evidence="3" id="KW-1185">Reference proteome</keyword>
<dbReference type="STRING" id="1391653.AKJ08_0500"/>
<dbReference type="Proteomes" id="UP000055590">
    <property type="component" value="Chromosome"/>
</dbReference>
<accession>A0A0K1P9A1</accession>
<dbReference type="EMBL" id="CP012332">
    <property type="protein sequence ID" value="AKU90113.1"/>
    <property type="molecule type" value="Genomic_DNA"/>
</dbReference>
<dbReference type="PROSITE" id="PS51257">
    <property type="entry name" value="PROKAR_LIPOPROTEIN"/>
    <property type="match status" value="1"/>
</dbReference>
<sequence>MRRVVSTMFLAVVFLLAAVSAACGDTSDDGSPGGSGGGNAGGSGGGPQATPCDKMCGRLFEDGCGLRLAGADDLASCVTACNQLPSRMVGCISDADCDATRAQACSHTSECDRMCDHVYKTCEMAPFTVNGQAIDIATCKAQCPFQSWSDSYIACLTDFDCTADGFNACRN</sequence>
<feature type="signal peptide" evidence="1">
    <location>
        <begin position="1"/>
        <end position="24"/>
    </location>
</feature>
<evidence type="ECO:0000256" key="1">
    <source>
        <dbReference type="SAM" id="SignalP"/>
    </source>
</evidence>
<evidence type="ECO:0000313" key="2">
    <source>
        <dbReference type="EMBL" id="AKU90113.1"/>
    </source>
</evidence>